<dbReference type="InterPro" id="IPR038330">
    <property type="entry name" value="TspO/MBR-related_sf"/>
</dbReference>
<dbReference type="PANTHER" id="PTHR33802:SF1">
    <property type="entry name" value="XK-RELATED PROTEIN"/>
    <property type="match status" value="1"/>
</dbReference>
<gene>
    <name evidence="2" type="ORF">HOLleu_15469</name>
</gene>
<keyword evidence="1" id="KW-0472">Membrane</keyword>
<dbReference type="AlphaFoldDB" id="A0A9Q1C941"/>
<feature type="transmembrane region" description="Helical" evidence="1">
    <location>
        <begin position="161"/>
        <end position="194"/>
    </location>
</feature>
<dbReference type="EMBL" id="JAIZAY010000006">
    <property type="protein sequence ID" value="KAJ8040991.1"/>
    <property type="molecule type" value="Genomic_DNA"/>
</dbReference>
<evidence type="ECO:0000313" key="3">
    <source>
        <dbReference type="Proteomes" id="UP001152320"/>
    </source>
</evidence>
<feature type="transmembrane region" description="Helical" evidence="1">
    <location>
        <begin position="94"/>
        <end position="114"/>
    </location>
</feature>
<feature type="transmembrane region" description="Helical" evidence="1">
    <location>
        <begin position="230"/>
        <end position="247"/>
    </location>
</feature>
<sequence>MATAQDVCFIILAVLTLISFLTVQIFSYTTMSGHSGDVNGTSYDTDLVPPGWAFSIWGVIYIWQFSWMIYVLTTLCRQVNGRPIYQQLHVITKLYLIIYIINMALNVAFFYVYINMESGTIIPIVSVGSIWLTVLLCLVIYHRNMAAVPEKTAKMLRKDLICLVVLVQNGLAIYVSWCTLANMLCLNSFFVYFLNIPMSTSSPVVLTILSVLLILYFILEMTYLKDYLEYTFSFYPAIMWGLASRTIDRFDPQSPTSIYVVVLLCVVTLFFLVKIPVTVIRSKKSVPPQKYAAFN</sequence>
<reference evidence="2" key="1">
    <citation type="submission" date="2021-10" db="EMBL/GenBank/DDBJ databases">
        <title>Tropical sea cucumber genome reveals ecological adaptation and Cuvierian tubules defense mechanism.</title>
        <authorList>
            <person name="Chen T."/>
        </authorList>
    </citation>
    <scope>NUCLEOTIDE SEQUENCE</scope>
    <source>
        <strain evidence="2">Nanhai2018</strain>
        <tissue evidence="2">Muscle</tissue>
    </source>
</reference>
<feature type="transmembrane region" description="Helical" evidence="1">
    <location>
        <begin position="120"/>
        <end position="141"/>
    </location>
</feature>
<evidence type="ECO:0000256" key="1">
    <source>
        <dbReference type="SAM" id="Phobius"/>
    </source>
</evidence>
<comment type="caution">
    <text evidence="2">The sequence shown here is derived from an EMBL/GenBank/DDBJ whole genome shotgun (WGS) entry which is preliminary data.</text>
</comment>
<dbReference type="Gene3D" id="1.20.1260.100">
    <property type="entry name" value="TspO/MBR protein"/>
    <property type="match status" value="1"/>
</dbReference>
<keyword evidence="3" id="KW-1185">Reference proteome</keyword>
<organism evidence="2 3">
    <name type="scientific">Holothuria leucospilota</name>
    <name type="common">Black long sea cucumber</name>
    <name type="synonym">Mertensiothuria leucospilota</name>
    <dbReference type="NCBI Taxonomy" id="206669"/>
    <lineage>
        <taxon>Eukaryota</taxon>
        <taxon>Metazoa</taxon>
        <taxon>Echinodermata</taxon>
        <taxon>Eleutherozoa</taxon>
        <taxon>Echinozoa</taxon>
        <taxon>Holothuroidea</taxon>
        <taxon>Aspidochirotacea</taxon>
        <taxon>Aspidochirotida</taxon>
        <taxon>Holothuriidae</taxon>
        <taxon>Holothuria</taxon>
    </lineage>
</organism>
<dbReference type="Proteomes" id="UP001152320">
    <property type="component" value="Chromosome 6"/>
</dbReference>
<feature type="transmembrane region" description="Helical" evidence="1">
    <location>
        <begin position="51"/>
        <end position="73"/>
    </location>
</feature>
<proteinExistence type="predicted"/>
<dbReference type="PANTHER" id="PTHR33802">
    <property type="entry name" value="SI:CH211-161H7.5-RELATED"/>
    <property type="match status" value="1"/>
</dbReference>
<keyword evidence="1" id="KW-0812">Transmembrane</keyword>
<protein>
    <submittedName>
        <fullName evidence="2">Uncharacterized protein</fullName>
    </submittedName>
</protein>
<evidence type="ECO:0000313" key="2">
    <source>
        <dbReference type="EMBL" id="KAJ8040991.1"/>
    </source>
</evidence>
<feature type="transmembrane region" description="Helical" evidence="1">
    <location>
        <begin position="200"/>
        <end position="218"/>
    </location>
</feature>
<feature type="transmembrane region" description="Helical" evidence="1">
    <location>
        <begin position="259"/>
        <end position="280"/>
    </location>
</feature>
<feature type="transmembrane region" description="Helical" evidence="1">
    <location>
        <begin position="7"/>
        <end position="31"/>
    </location>
</feature>
<keyword evidence="1" id="KW-1133">Transmembrane helix</keyword>
<dbReference type="OrthoDB" id="5586934at2759"/>
<accession>A0A9Q1C941</accession>
<name>A0A9Q1C941_HOLLE</name>